<reference evidence="4 5" key="1">
    <citation type="submission" date="2016-11" db="EMBL/GenBank/DDBJ databases">
        <authorList>
            <person name="Jaros S."/>
            <person name="Januszkiewicz K."/>
            <person name="Wedrychowicz H."/>
        </authorList>
    </citation>
    <scope>NUCLEOTIDE SEQUENCE [LARGE SCALE GENOMIC DNA]</scope>
    <source>
        <strain evidence="4 5">DSM 25479</strain>
    </source>
</reference>
<name>A0A1M6BWR5_9FLAO</name>
<organism evidence="4 5">
    <name type="scientific">Cruoricaptor ignavus</name>
    <dbReference type="NCBI Taxonomy" id="1118202"/>
    <lineage>
        <taxon>Bacteria</taxon>
        <taxon>Pseudomonadati</taxon>
        <taxon>Bacteroidota</taxon>
        <taxon>Flavobacteriia</taxon>
        <taxon>Flavobacteriales</taxon>
        <taxon>Weeksellaceae</taxon>
        <taxon>Cruoricaptor</taxon>
    </lineage>
</organism>
<dbReference type="EMBL" id="FQYI01000002">
    <property type="protein sequence ID" value="SHI53195.1"/>
    <property type="molecule type" value="Genomic_DNA"/>
</dbReference>
<dbReference type="RefSeq" id="WP_073178265.1">
    <property type="nucleotide sequence ID" value="NZ_FQYI01000002.1"/>
</dbReference>
<keyword evidence="5" id="KW-1185">Reference proteome</keyword>
<dbReference type="GO" id="GO:0047617">
    <property type="term" value="F:fatty acyl-CoA hydrolase activity"/>
    <property type="evidence" value="ECO:0007669"/>
    <property type="project" value="TreeGrafter"/>
</dbReference>
<dbReference type="CDD" id="cd00586">
    <property type="entry name" value="4HBT"/>
    <property type="match status" value="1"/>
</dbReference>
<dbReference type="AlphaFoldDB" id="A0A1M6BWR5"/>
<dbReference type="SUPFAM" id="SSF54637">
    <property type="entry name" value="Thioesterase/thiol ester dehydrase-isomerase"/>
    <property type="match status" value="1"/>
</dbReference>
<feature type="domain" description="Thioesterase" evidence="3">
    <location>
        <begin position="19"/>
        <end position="101"/>
    </location>
</feature>
<proteinExistence type="inferred from homology"/>
<dbReference type="STRING" id="1118202.SAMN05443429_102150"/>
<dbReference type="InterPro" id="IPR029069">
    <property type="entry name" value="HotDog_dom_sf"/>
</dbReference>
<dbReference type="Gene3D" id="3.10.129.10">
    <property type="entry name" value="Hotdog Thioesterase"/>
    <property type="match status" value="1"/>
</dbReference>
<dbReference type="InterPro" id="IPR050563">
    <property type="entry name" value="4-hydroxybenzoyl-CoA_TE"/>
</dbReference>
<protein>
    <submittedName>
        <fullName evidence="4">Acyl-CoA thioester hydrolase</fullName>
    </submittedName>
</protein>
<dbReference type="InterPro" id="IPR006683">
    <property type="entry name" value="Thioestr_dom"/>
</dbReference>
<gene>
    <name evidence="4" type="ORF">SAMN05443429_102150</name>
</gene>
<sequence length="140" mass="16740">MISATATLRVRYSEVDSMKYVYYGNYAEYFEIGRVELLRSLGLPYSGLEERGIWLPVSEFRIKYLRPAFYDDILYIHTRIPKKPGVKIEFEYEIFNQKNEKITEAQTTLFFFSSEKKKIIRCPQFIFDVIEENWGKDFTL</sequence>
<evidence type="ECO:0000259" key="3">
    <source>
        <dbReference type="Pfam" id="PF03061"/>
    </source>
</evidence>
<dbReference type="PANTHER" id="PTHR31793:SF27">
    <property type="entry name" value="NOVEL THIOESTERASE SUPERFAMILY DOMAIN AND SAPOSIN A-TYPE DOMAIN CONTAINING PROTEIN (0610012H03RIK)"/>
    <property type="match status" value="1"/>
</dbReference>
<dbReference type="OrthoDB" id="9800856at2"/>
<comment type="similarity">
    <text evidence="1">Belongs to the 4-hydroxybenzoyl-CoA thioesterase family.</text>
</comment>
<evidence type="ECO:0000313" key="5">
    <source>
        <dbReference type="Proteomes" id="UP000184335"/>
    </source>
</evidence>
<dbReference type="Proteomes" id="UP000184335">
    <property type="component" value="Unassembled WGS sequence"/>
</dbReference>
<evidence type="ECO:0000256" key="1">
    <source>
        <dbReference type="ARBA" id="ARBA00005953"/>
    </source>
</evidence>
<dbReference type="PANTHER" id="PTHR31793">
    <property type="entry name" value="4-HYDROXYBENZOYL-COA THIOESTERASE FAMILY MEMBER"/>
    <property type="match status" value="1"/>
</dbReference>
<dbReference type="InterPro" id="IPR006684">
    <property type="entry name" value="YbgC/YbaW"/>
</dbReference>
<dbReference type="NCBIfam" id="TIGR00051">
    <property type="entry name" value="YbgC/FadM family acyl-CoA thioesterase"/>
    <property type="match status" value="1"/>
</dbReference>
<keyword evidence="2 4" id="KW-0378">Hydrolase</keyword>
<evidence type="ECO:0000256" key="2">
    <source>
        <dbReference type="ARBA" id="ARBA00022801"/>
    </source>
</evidence>
<evidence type="ECO:0000313" key="4">
    <source>
        <dbReference type="EMBL" id="SHI53195.1"/>
    </source>
</evidence>
<dbReference type="Pfam" id="PF03061">
    <property type="entry name" value="4HBT"/>
    <property type="match status" value="1"/>
</dbReference>
<accession>A0A1M6BWR5</accession>
<dbReference type="PIRSF" id="PIRSF003230">
    <property type="entry name" value="YbgC"/>
    <property type="match status" value="1"/>
</dbReference>